<dbReference type="Gene3D" id="1.10.472.10">
    <property type="entry name" value="Cyclin-like"/>
    <property type="match status" value="2"/>
</dbReference>
<feature type="domain" description="Cyclin-like" evidence="7">
    <location>
        <begin position="323"/>
        <end position="404"/>
    </location>
</feature>
<feature type="domain" description="Cyclin-like" evidence="7">
    <location>
        <begin position="226"/>
        <end position="310"/>
    </location>
</feature>
<comment type="similarity">
    <text evidence="1">Belongs to the cyclin family. Cyclin AB subfamily.</text>
</comment>
<dbReference type="Pfam" id="PF00134">
    <property type="entry name" value="Cyclin_N"/>
    <property type="match status" value="1"/>
</dbReference>
<keyword evidence="2" id="KW-0132">Cell division</keyword>
<dbReference type="PANTHER" id="PTHR10177">
    <property type="entry name" value="CYCLINS"/>
    <property type="match status" value="1"/>
</dbReference>
<dbReference type="GO" id="GO:0051301">
    <property type="term" value="P:cell division"/>
    <property type="evidence" value="ECO:0007669"/>
    <property type="project" value="UniProtKB-KW"/>
</dbReference>
<gene>
    <name evidence="9" type="ORF">COCON_G00082210</name>
</gene>
<evidence type="ECO:0000256" key="1">
    <source>
        <dbReference type="ARBA" id="ARBA00006955"/>
    </source>
</evidence>
<evidence type="ECO:0000259" key="8">
    <source>
        <dbReference type="SMART" id="SM01332"/>
    </source>
</evidence>
<dbReference type="SMART" id="SM01332">
    <property type="entry name" value="Cyclin_C"/>
    <property type="match status" value="1"/>
</dbReference>
<protein>
    <recommendedName>
        <fullName evidence="11">G2/mitotic-specific cyclin-B3</fullName>
    </recommendedName>
</protein>
<keyword evidence="4" id="KW-0131">Cell cycle</keyword>
<accession>A0A9Q1I116</accession>
<evidence type="ECO:0000256" key="5">
    <source>
        <dbReference type="RuleBase" id="RU000383"/>
    </source>
</evidence>
<dbReference type="AlphaFoldDB" id="A0A9Q1I116"/>
<evidence type="ECO:0000259" key="7">
    <source>
        <dbReference type="SMART" id="SM00385"/>
    </source>
</evidence>
<evidence type="ECO:0000256" key="3">
    <source>
        <dbReference type="ARBA" id="ARBA00023127"/>
    </source>
</evidence>
<keyword evidence="10" id="KW-1185">Reference proteome</keyword>
<evidence type="ECO:0000313" key="10">
    <source>
        <dbReference type="Proteomes" id="UP001152803"/>
    </source>
</evidence>
<dbReference type="CDD" id="cd20508">
    <property type="entry name" value="CYCLIN_CCNB3_rpt1"/>
    <property type="match status" value="1"/>
</dbReference>
<dbReference type="InterPro" id="IPR006671">
    <property type="entry name" value="Cyclin_N"/>
</dbReference>
<feature type="compositionally biased region" description="Basic residues" evidence="6">
    <location>
        <begin position="101"/>
        <end position="112"/>
    </location>
</feature>
<evidence type="ECO:0000256" key="2">
    <source>
        <dbReference type="ARBA" id="ARBA00022618"/>
    </source>
</evidence>
<dbReference type="OrthoDB" id="5590282at2759"/>
<feature type="domain" description="Cyclin C-terminal" evidence="8">
    <location>
        <begin position="319"/>
        <end position="435"/>
    </location>
</feature>
<dbReference type="Pfam" id="PF02984">
    <property type="entry name" value="Cyclin_C"/>
    <property type="match status" value="1"/>
</dbReference>
<dbReference type="InterPro" id="IPR004367">
    <property type="entry name" value="Cyclin_C-dom"/>
</dbReference>
<feature type="region of interest" description="Disordered" evidence="6">
    <location>
        <begin position="93"/>
        <end position="168"/>
    </location>
</feature>
<keyword evidence="3 5" id="KW-0195">Cyclin</keyword>
<dbReference type="FunFam" id="1.10.472.10:FF:000001">
    <property type="entry name" value="G2/mitotic-specific cyclin"/>
    <property type="match status" value="1"/>
</dbReference>
<dbReference type="SUPFAM" id="SSF47954">
    <property type="entry name" value="Cyclin-like"/>
    <property type="match status" value="2"/>
</dbReference>
<name>A0A9Q1I116_CONCO</name>
<organism evidence="9 10">
    <name type="scientific">Conger conger</name>
    <name type="common">Conger eel</name>
    <name type="synonym">Muraena conger</name>
    <dbReference type="NCBI Taxonomy" id="82655"/>
    <lineage>
        <taxon>Eukaryota</taxon>
        <taxon>Metazoa</taxon>
        <taxon>Chordata</taxon>
        <taxon>Craniata</taxon>
        <taxon>Vertebrata</taxon>
        <taxon>Euteleostomi</taxon>
        <taxon>Actinopterygii</taxon>
        <taxon>Neopterygii</taxon>
        <taxon>Teleostei</taxon>
        <taxon>Anguilliformes</taxon>
        <taxon>Congridae</taxon>
        <taxon>Conger</taxon>
    </lineage>
</organism>
<comment type="caution">
    <text evidence="9">The sequence shown here is derived from an EMBL/GenBank/DDBJ whole genome shotgun (WGS) entry which is preliminary data.</text>
</comment>
<sequence>MKDNSTVYSWMPPSGISNIYFIRKRKRLFVIYRERLVKMPFPRGRKPSASIPKHHANVPGMENQEDAFHVKRSPSSPQGAPKKRSAFVDITNANKIQASNHTKKEKSTKKIQKSSTVAVKNEANLKKSNSLRSEGQPELVNSPKLVKSPVQEPKASPSEEPAKDQPWQVPEEFDIDKEHRGDCCMTSEYAKEVFDYLKCREEKFVLQDYMHTQPDLNKDMRGILVDWMVEVQENFELNHETLYLAVKLTDHYLSSIVALRESLQLIGSTSMLIASKFEERSPPCIDDFLYICDDAYKREEMIAMEVNILQTLKFDISIPVPYLFLRRYAKCVRANMETLTLARYACELSLLEVELVPERASRLASACLLLALTMKSLGGWTPILEFHTGYTLSELGPLVRKLHSIVACPSDDKLKAVRSKYSHNVFFEVAKIPVVDIQKLEEALK</sequence>
<evidence type="ECO:0000313" key="9">
    <source>
        <dbReference type="EMBL" id="KAJ8276469.1"/>
    </source>
</evidence>
<evidence type="ECO:0008006" key="11">
    <source>
        <dbReference type="Google" id="ProtNLM"/>
    </source>
</evidence>
<proteinExistence type="inferred from homology"/>
<evidence type="ECO:0000256" key="6">
    <source>
        <dbReference type="SAM" id="MobiDB-lite"/>
    </source>
</evidence>
<evidence type="ECO:0000256" key="4">
    <source>
        <dbReference type="ARBA" id="ARBA00023306"/>
    </source>
</evidence>
<reference evidence="9" key="1">
    <citation type="journal article" date="2023" name="Science">
        <title>Genome structures resolve the early diversification of teleost fishes.</title>
        <authorList>
            <person name="Parey E."/>
            <person name="Louis A."/>
            <person name="Montfort J."/>
            <person name="Bouchez O."/>
            <person name="Roques C."/>
            <person name="Iampietro C."/>
            <person name="Lluch J."/>
            <person name="Castinel A."/>
            <person name="Donnadieu C."/>
            <person name="Desvignes T."/>
            <person name="Floi Bucao C."/>
            <person name="Jouanno E."/>
            <person name="Wen M."/>
            <person name="Mejri S."/>
            <person name="Dirks R."/>
            <person name="Jansen H."/>
            <person name="Henkel C."/>
            <person name="Chen W.J."/>
            <person name="Zahm M."/>
            <person name="Cabau C."/>
            <person name="Klopp C."/>
            <person name="Thompson A.W."/>
            <person name="Robinson-Rechavi M."/>
            <person name="Braasch I."/>
            <person name="Lecointre G."/>
            <person name="Bobe J."/>
            <person name="Postlethwait J.H."/>
            <person name="Berthelot C."/>
            <person name="Roest Crollius H."/>
            <person name="Guiguen Y."/>
        </authorList>
    </citation>
    <scope>NUCLEOTIDE SEQUENCE</scope>
    <source>
        <strain evidence="9">Concon-B</strain>
    </source>
</reference>
<dbReference type="InterPro" id="IPR013763">
    <property type="entry name" value="Cyclin-like_dom"/>
</dbReference>
<dbReference type="Proteomes" id="UP001152803">
    <property type="component" value="Unassembled WGS sequence"/>
</dbReference>
<dbReference type="EMBL" id="JAFJMO010000005">
    <property type="protein sequence ID" value="KAJ8276469.1"/>
    <property type="molecule type" value="Genomic_DNA"/>
</dbReference>
<dbReference type="SMART" id="SM00385">
    <property type="entry name" value="CYCLIN"/>
    <property type="match status" value="2"/>
</dbReference>
<dbReference type="InterPro" id="IPR039361">
    <property type="entry name" value="Cyclin"/>
</dbReference>
<dbReference type="InterPro" id="IPR036915">
    <property type="entry name" value="Cyclin-like_sf"/>
</dbReference>